<dbReference type="SUPFAM" id="SSF49464">
    <property type="entry name" value="Carboxypeptidase regulatory domain-like"/>
    <property type="match status" value="1"/>
</dbReference>
<dbReference type="Pfam" id="PF18939">
    <property type="entry name" value="DUF5686"/>
    <property type="match status" value="1"/>
</dbReference>
<protein>
    <submittedName>
        <fullName evidence="1">Carboxypeptidase-like regulatory domain-containing protein</fullName>
    </submittedName>
</protein>
<dbReference type="Proteomes" id="UP000321204">
    <property type="component" value="Chromosome"/>
</dbReference>
<evidence type="ECO:0000313" key="2">
    <source>
        <dbReference type="Proteomes" id="UP000321204"/>
    </source>
</evidence>
<gene>
    <name evidence="1" type="ORF">FSB75_08070</name>
</gene>
<evidence type="ECO:0000313" key="1">
    <source>
        <dbReference type="EMBL" id="QEC55852.1"/>
    </source>
</evidence>
<keyword evidence="1" id="KW-0121">Carboxypeptidase</keyword>
<dbReference type="Gene3D" id="2.60.40.1120">
    <property type="entry name" value="Carboxypeptidase-like, regulatory domain"/>
    <property type="match status" value="1"/>
</dbReference>
<reference evidence="1 2" key="1">
    <citation type="journal article" date="2015" name="Int. J. Syst. Evol. Microbiol.">
        <title>Flavisolibacter ginsenosidimutans sp. nov., with ginsenoside-converting activity isolated from soil used for cultivating ginseng.</title>
        <authorList>
            <person name="Zhao Y."/>
            <person name="Liu Q."/>
            <person name="Kang M.S."/>
            <person name="Jin F."/>
            <person name="Yu H."/>
            <person name="Im W.T."/>
        </authorList>
    </citation>
    <scope>NUCLEOTIDE SEQUENCE [LARGE SCALE GENOMIC DNA]</scope>
    <source>
        <strain evidence="1 2">Gsoil 636</strain>
    </source>
</reference>
<dbReference type="InterPro" id="IPR043741">
    <property type="entry name" value="DUF5686"/>
</dbReference>
<dbReference type="GO" id="GO:0004180">
    <property type="term" value="F:carboxypeptidase activity"/>
    <property type="evidence" value="ECO:0007669"/>
    <property type="project" value="UniProtKB-KW"/>
</dbReference>
<dbReference type="OrthoDB" id="983143at2"/>
<dbReference type="RefSeq" id="WP_146785330.1">
    <property type="nucleotide sequence ID" value="NZ_BAABIO010000001.1"/>
</dbReference>
<dbReference type="InterPro" id="IPR008969">
    <property type="entry name" value="CarboxyPept-like_regulatory"/>
</dbReference>
<keyword evidence="2" id="KW-1185">Reference proteome</keyword>
<sequence length="816" mass="94596">MFTGPRKISFLFLVFLFFTTCVQAQVVRVYGKITNNKFEALPNASVHLKTSSVGTLSKDDGSYELFVNKGTYEIVVSMVGYKTRILPMVVNDETLQNIILQDDEEKNTLSEVVIKIKMKDRADEIMKKLVEHKDSVNIGLKGYSYKAYIKATLQDSVLVNKDSATKPEPTVKTLSEILLKVDKDEAGHIKEERLGVKRSGEDKKLFYQSTTDGDFNFYNNLISVPSISSTPFVSPVSNTGLLSYKFKTLHIERHGREKLYTLSVTPKALTNATLEGEITVSDSTWTILYCRFRFPQYHLQEYNFFEVEQQHDFVQGKAWLLNQQKFTYYADGRKNRITGQTVVNYSDYELNKTFPRRYFTNEVSVTAEDAYHRDSTFWRTARKKTLSEKEAEFIRYRDSLFAVTQTEAYRDSIAREINRITWKKIGFFGQTIYNRQKERSWYLPPIISLYSPFAFGGGRINANVGYGKFYPNRKNLFINTSLSYGLRNKDVNGSLDLTRMYNPFNRGYYKLTAKREFQFIYEGDAYINMIKRSNIYLNNELGVGHGLEIFNGFFVHNELGIALRRSVANYKTGSLVDSLLGNVLNNNQPVPFEPYNALYGKLRLEYTPFQKYRREPLEKIILGSKWPTVYVEWRKGIKNILASDVDFDYVEFGLQQTLNLGLLGQSKYKLSTGSFLNTNDLRLIDYKFERRGDPFLFMNPQTAFQALDSTFPVFKRFYEGHYLHEFNGFLLNKIPLLKKLKLREIAGAGFLFTQERNLRYGEVFAGVERAFQSPFNPLDKFKLGIYVVGSAANQFRNPVQFKIGFTTWDKRRGKWF</sequence>
<keyword evidence="1" id="KW-0378">Hydrolase</keyword>
<name>A0A5B8UHF9_9BACT</name>
<keyword evidence="1" id="KW-0645">Protease</keyword>
<dbReference type="KEGG" id="fgg:FSB75_08070"/>
<proteinExistence type="predicted"/>
<dbReference type="AlphaFoldDB" id="A0A5B8UHF9"/>
<organism evidence="1 2">
    <name type="scientific">Flavisolibacter ginsenosidimutans</name>
    <dbReference type="NCBI Taxonomy" id="661481"/>
    <lineage>
        <taxon>Bacteria</taxon>
        <taxon>Pseudomonadati</taxon>
        <taxon>Bacteroidota</taxon>
        <taxon>Chitinophagia</taxon>
        <taxon>Chitinophagales</taxon>
        <taxon>Chitinophagaceae</taxon>
        <taxon>Flavisolibacter</taxon>
    </lineage>
</organism>
<dbReference type="EMBL" id="CP042433">
    <property type="protein sequence ID" value="QEC55852.1"/>
    <property type="molecule type" value="Genomic_DNA"/>
</dbReference>
<dbReference type="Pfam" id="PF13715">
    <property type="entry name" value="CarbopepD_reg_2"/>
    <property type="match status" value="1"/>
</dbReference>
<accession>A0A5B8UHF9</accession>